<gene>
    <name evidence="4" type="ORF">SNE40_007722</name>
</gene>
<dbReference type="AlphaFoldDB" id="A0AAN8PXU9"/>
<keyword evidence="5" id="KW-1185">Reference proteome</keyword>
<dbReference type="InterPro" id="IPR012677">
    <property type="entry name" value="Nucleotide-bd_a/b_plait_sf"/>
</dbReference>
<accession>A0AAN8PXU9</accession>
<feature type="compositionally biased region" description="Polar residues" evidence="2">
    <location>
        <begin position="484"/>
        <end position="500"/>
    </location>
</feature>
<evidence type="ECO:0000259" key="3">
    <source>
        <dbReference type="PROSITE" id="PS50102"/>
    </source>
</evidence>
<dbReference type="GO" id="GO:0003723">
    <property type="term" value="F:RNA binding"/>
    <property type="evidence" value="ECO:0007669"/>
    <property type="project" value="UniProtKB-UniRule"/>
</dbReference>
<feature type="region of interest" description="Disordered" evidence="2">
    <location>
        <begin position="1"/>
        <end position="72"/>
    </location>
</feature>
<dbReference type="PROSITE" id="PS50102">
    <property type="entry name" value="RRM"/>
    <property type="match status" value="1"/>
</dbReference>
<feature type="compositionally biased region" description="Polar residues" evidence="2">
    <location>
        <begin position="512"/>
        <end position="521"/>
    </location>
</feature>
<dbReference type="InterPro" id="IPR052600">
    <property type="entry name" value="Nuc_rcpt_coact/corep"/>
</dbReference>
<dbReference type="Pfam" id="PF00076">
    <property type="entry name" value="RRM_1"/>
    <property type="match status" value="1"/>
</dbReference>
<dbReference type="SUPFAM" id="SSF54928">
    <property type="entry name" value="RNA-binding domain, RBD"/>
    <property type="match status" value="1"/>
</dbReference>
<evidence type="ECO:0000256" key="2">
    <source>
        <dbReference type="SAM" id="MobiDB-lite"/>
    </source>
</evidence>
<feature type="compositionally biased region" description="Polar residues" evidence="2">
    <location>
        <begin position="586"/>
        <end position="611"/>
    </location>
</feature>
<feature type="compositionally biased region" description="Low complexity" evidence="2">
    <location>
        <begin position="554"/>
        <end position="577"/>
    </location>
</feature>
<dbReference type="Proteomes" id="UP001347796">
    <property type="component" value="Unassembled WGS sequence"/>
</dbReference>
<dbReference type="Gene3D" id="3.40.50.800">
    <property type="entry name" value="Anticodon-binding domain"/>
    <property type="match status" value="1"/>
</dbReference>
<dbReference type="SUPFAM" id="SSF52954">
    <property type="entry name" value="Class II aaRS ABD-related"/>
    <property type="match status" value="1"/>
</dbReference>
<feature type="region of interest" description="Disordered" evidence="2">
    <location>
        <begin position="158"/>
        <end position="270"/>
    </location>
</feature>
<dbReference type="Gene3D" id="3.30.70.330">
    <property type="match status" value="1"/>
</dbReference>
<feature type="region of interest" description="Disordered" evidence="2">
    <location>
        <begin position="548"/>
        <end position="643"/>
    </location>
</feature>
<feature type="compositionally biased region" description="Gly residues" evidence="2">
    <location>
        <begin position="162"/>
        <end position="178"/>
    </location>
</feature>
<dbReference type="SMART" id="SM00360">
    <property type="entry name" value="RRM"/>
    <property type="match status" value="1"/>
</dbReference>
<feature type="region of interest" description="Disordered" evidence="2">
    <location>
        <begin position="483"/>
        <end position="525"/>
    </location>
</feature>
<feature type="compositionally biased region" description="Basic residues" evidence="2">
    <location>
        <begin position="1"/>
        <end position="48"/>
    </location>
</feature>
<sequence>MSSRDQRHRRSNSRNHRSSSRSRGRYDRNRHRSRSRSRSRNRRSRSRSRNRDRGSRSRRKSSSSSSSSSDVVEVVAPIRSTDPKYYNSRIFIGRLPAGYTKEELSDYFKRYGPILDVICHNKGYGFVQFSNEENAKTAVENERGSMIKGNKVDVKMANEGRSGAGRGAGPGRGGGRGADNGRHPPSVGRGRDRSPLRDPYDDRFRDPYRDPLPPARDDPYYADPYRRPPPIDDRYDRFDDPYRRRDPFDDPYARDPYYQPPIPPPRRGPPQPMECEIIMLNPKLRNYADEIMGKLKALKVVTGILSFPEDQNVQKQLEEMAKQGVLYAVVINLQNELHSSVILNILHGTPQEHRNMPLEDAINLVSKNFETYLQEKALKPAPRAAPAAAPAPIAPHTSVPFLPPSADVTYLLNLLADNRQLTLTEIDKIILYLRERRDKILEAEGKRPGLDDPLYRSESVVKPVQSPVQQEQEELKNKILSILNGGNTATSPPQQPNRSNVGYGDYRRAEPTQPQASTRSANPALINFDNPTVQQALDNLIQTGPNLLKNINPTSNMSHSTGGTSSSGRLSTASPSSPGYGGRPAVSQQSGYGARSSSYPQRPGTQQSPPESATGYGSAASRQHMYGASAGQGVTQPPGMRRY</sequence>
<protein>
    <recommendedName>
        <fullName evidence="3">RRM domain-containing protein</fullName>
    </recommendedName>
</protein>
<evidence type="ECO:0000256" key="1">
    <source>
        <dbReference type="PROSITE-ProRule" id="PRU00176"/>
    </source>
</evidence>
<comment type="caution">
    <text evidence="4">The sequence shown here is derived from an EMBL/GenBank/DDBJ whole genome shotgun (WGS) entry which is preliminary data.</text>
</comment>
<reference evidence="4 5" key="1">
    <citation type="submission" date="2024-01" db="EMBL/GenBank/DDBJ databases">
        <title>The genome of the rayed Mediterranean limpet Patella caerulea (Linnaeus, 1758).</title>
        <authorList>
            <person name="Anh-Thu Weber A."/>
            <person name="Halstead-Nussloch G."/>
        </authorList>
    </citation>
    <scope>NUCLEOTIDE SEQUENCE [LARGE SCALE GENOMIC DNA]</scope>
    <source>
        <strain evidence="4">AATW-2023a</strain>
        <tissue evidence="4">Whole specimen</tissue>
    </source>
</reference>
<organism evidence="4 5">
    <name type="scientific">Patella caerulea</name>
    <name type="common">Rayed Mediterranean limpet</name>
    <dbReference type="NCBI Taxonomy" id="87958"/>
    <lineage>
        <taxon>Eukaryota</taxon>
        <taxon>Metazoa</taxon>
        <taxon>Spiralia</taxon>
        <taxon>Lophotrochozoa</taxon>
        <taxon>Mollusca</taxon>
        <taxon>Gastropoda</taxon>
        <taxon>Patellogastropoda</taxon>
        <taxon>Patelloidea</taxon>
        <taxon>Patellidae</taxon>
        <taxon>Patella</taxon>
    </lineage>
</organism>
<dbReference type="PANTHER" id="PTHR23295:SF6">
    <property type="entry name" value="NEOSIN, ISOFORM A"/>
    <property type="match status" value="1"/>
</dbReference>
<dbReference type="InterPro" id="IPR035979">
    <property type="entry name" value="RBD_domain_sf"/>
</dbReference>
<name>A0AAN8PXU9_PATCE</name>
<evidence type="ECO:0000313" key="5">
    <source>
        <dbReference type="Proteomes" id="UP001347796"/>
    </source>
</evidence>
<dbReference type="InterPro" id="IPR000504">
    <property type="entry name" value="RRM_dom"/>
</dbReference>
<dbReference type="EMBL" id="JAZGQO010000006">
    <property type="protein sequence ID" value="KAK6185504.1"/>
    <property type="molecule type" value="Genomic_DNA"/>
</dbReference>
<dbReference type="PANTHER" id="PTHR23295">
    <property type="entry name" value="NUCLEAR RECEPTOR COACTIVATOR 5-RELATED"/>
    <property type="match status" value="1"/>
</dbReference>
<feature type="domain" description="RRM" evidence="3">
    <location>
        <begin position="88"/>
        <end position="159"/>
    </location>
</feature>
<feature type="compositionally biased region" description="Pro residues" evidence="2">
    <location>
        <begin position="258"/>
        <end position="270"/>
    </location>
</feature>
<evidence type="ECO:0000313" key="4">
    <source>
        <dbReference type="EMBL" id="KAK6185504.1"/>
    </source>
</evidence>
<dbReference type="InterPro" id="IPR036621">
    <property type="entry name" value="Anticodon-bd_dom_sf"/>
</dbReference>
<feature type="compositionally biased region" description="Basic and acidic residues" evidence="2">
    <location>
        <begin position="189"/>
        <end position="253"/>
    </location>
</feature>
<proteinExistence type="predicted"/>
<keyword evidence="1" id="KW-0694">RNA-binding</keyword>